<name>A0A8X6X4C8_9ARAC</name>
<evidence type="ECO:0000313" key="2">
    <source>
        <dbReference type="Proteomes" id="UP000886998"/>
    </source>
</evidence>
<gene>
    <name evidence="1" type="ORF">TNIN_496971</name>
</gene>
<dbReference type="Proteomes" id="UP000886998">
    <property type="component" value="Unassembled WGS sequence"/>
</dbReference>
<comment type="caution">
    <text evidence="1">The sequence shown here is derived from an EMBL/GenBank/DDBJ whole genome shotgun (WGS) entry which is preliminary data.</text>
</comment>
<keyword evidence="2" id="KW-1185">Reference proteome</keyword>
<accession>A0A8X6X4C8</accession>
<protein>
    <submittedName>
        <fullName evidence="1">Uncharacterized protein</fullName>
    </submittedName>
</protein>
<organism evidence="1 2">
    <name type="scientific">Trichonephila inaurata madagascariensis</name>
    <dbReference type="NCBI Taxonomy" id="2747483"/>
    <lineage>
        <taxon>Eukaryota</taxon>
        <taxon>Metazoa</taxon>
        <taxon>Ecdysozoa</taxon>
        <taxon>Arthropoda</taxon>
        <taxon>Chelicerata</taxon>
        <taxon>Arachnida</taxon>
        <taxon>Araneae</taxon>
        <taxon>Araneomorphae</taxon>
        <taxon>Entelegynae</taxon>
        <taxon>Araneoidea</taxon>
        <taxon>Nephilidae</taxon>
        <taxon>Trichonephila</taxon>
        <taxon>Trichonephila inaurata</taxon>
    </lineage>
</organism>
<dbReference type="EMBL" id="BMAV01005552">
    <property type="protein sequence ID" value="GFY46708.1"/>
    <property type="molecule type" value="Genomic_DNA"/>
</dbReference>
<reference evidence="1" key="1">
    <citation type="submission" date="2020-08" db="EMBL/GenBank/DDBJ databases">
        <title>Multicomponent nature underlies the extraordinary mechanical properties of spider dragline silk.</title>
        <authorList>
            <person name="Kono N."/>
            <person name="Nakamura H."/>
            <person name="Mori M."/>
            <person name="Yoshida Y."/>
            <person name="Ohtoshi R."/>
            <person name="Malay A.D."/>
            <person name="Moran D.A.P."/>
            <person name="Tomita M."/>
            <person name="Numata K."/>
            <person name="Arakawa K."/>
        </authorList>
    </citation>
    <scope>NUCLEOTIDE SEQUENCE</scope>
</reference>
<dbReference type="AlphaFoldDB" id="A0A8X6X4C8"/>
<evidence type="ECO:0000313" key="1">
    <source>
        <dbReference type="EMBL" id="GFY46708.1"/>
    </source>
</evidence>
<proteinExistence type="predicted"/>
<sequence length="144" mass="16096">MDAGNAMTRRDKRFRCKTGNIPFTVRRPYRKKGRLKRAEDPYDGRATCIYLGHQPNVSRRNHHRTGFSDQLLRASSSARAFGLGNVAWQDSFYNTMSNSLWRLLGSTGSRLQAGGSSGDIYGGSGMNIPDTFAQFLIVHSRVHG</sequence>